<evidence type="ECO:0000259" key="6">
    <source>
        <dbReference type="PROSITE" id="PS50089"/>
    </source>
</evidence>
<keyword evidence="5" id="KW-0472">Membrane</keyword>
<reference evidence="7 8" key="1">
    <citation type="submission" date="2024-01" db="EMBL/GenBank/DDBJ databases">
        <title>The complete chloroplast genome sequence of Lithospermum erythrorhizon: insights into the phylogenetic relationship among Boraginaceae species and the maternal lineages of purple gromwells.</title>
        <authorList>
            <person name="Okada T."/>
            <person name="Watanabe K."/>
        </authorList>
    </citation>
    <scope>NUCLEOTIDE SEQUENCE [LARGE SCALE GENOMIC DNA]</scope>
</reference>
<evidence type="ECO:0000256" key="2">
    <source>
        <dbReference type="ARBA" id="ARBA00022771"/>
    </source>
</evidence>
<dbReference type="PANTHER" id="PTHR22894">
    <property type="entry name" value="RING-TYPE DOMAIN-CONTAINING PROTEIN"/>
    <property type="match status" value="1"/>
</dbReference>
<dbReference type="InterPro" id="IPR001841">
    <property type="entry name" value="Znf_RING"/>
</dbReference>
<evidence type="ECO:0000313" key="8">
    <source>
        <dbReference type="Proteomes" id="UP001454036"/>
    </source>
</evidence>
<dbReference type="PANTHER" id="PTHR22894:SF6">
    <property type="entry name" value="E3 UBIQUITIN-PROTEIN LIGASE RNF170-LIKE ISOFORM X1"/>
    <property type="match status" value="1"/>
</dbReference>
<dbReference type="InterPro" id="IPR017907">
    <property type="entry name" value="Znf_RING_CS"/>
</dbReference>
<keyword evidence="3" id="KW-0862">Zinc</keyword>
<dbReference type="EMBL" id="BAABME010000552">
    <property type="protein sequence ID" value="GAA0143729.1"/>
    <property type="molecule type" value="Genomic_DNA"/>
</dbReference>
<keyword evidence="8" id="KW-1185">Reference proteome</keyword>
<evidence type="ECO:0000256" key="3">
    <source>
        <dbReference type="ARBA" id="ARBA00022833"/>
    </source>
</evidence>
<dbReference type="Proteomes" id="UP001454036">
    <property type="component" value="Unassembled WGS sequence"/>
</dbReference>
<evidence type="ECO:0000313" key="7">
    <source>
        <dbReference type="EMBL" id="GAA0143729.1"/>
    </source>
</evidence>
<name>A0AAV3NWD5_LITER</name>
<keyword evidence="5" id="KW-1133">Transmembrane helix</keyword>
<dbReference type="Pfam" id="PF13445">
    <property type="entry name" value="zf-RING_UBOX"/>
    <property type="match status" value="1"/>
</dbReference>
<dbReference type="AlphaFoldDB" id="A0AAV3NWD5"/>
<dbReference type="InterPro" id="IPR013083">
    <property type="entry name" value="Znf_RING/FYVE/PHD"/>
</dbReference>
<evidence type="ECO:0000256" key="1">
    <source>
        <dbReference type="ARBA" id="ARBA00022723"/>
    </source>
</evidence>
<dbReference type="GO" id="GO:0008270">
    <property type="term" value="F:zinc ion binding"/>
    <property type="evidence" value="ECO:0007669"/>
    <property type="project" value="UniProtKB-KW"/>
</dbReference>
<organism evidence="7 8">
    <name type="scientific">Lithospermum erythrorhizon</name>
    <name type="common">Purple gromwell</name>
    <name type="synonym">Lithospermum officinale var. erythrorhizon</name>
    <dbReference type="NCBI Taxonomy" id="34254"/>
    <lineage>
        <taxon>Eukaryota</taxon>
        <taxon>Viridiplantae</taxon>
        <taxon>Streptophyta</taxon>
        <taxon>Embryophyta</taxon>
        <taxon>Tracheophyta</taxon>
        <taxon>Spermatophyta</taxon>
        <taxon>Magnoliopsida</taxon>
        <taxon>eudicotyledons</taxon>
        <taxon>Gunneridae</taxon>
        <taxon>Pentapetalae</taxon>
        <taxon>asterids</taxon>
        <taxon>lamiids</taxon>
        <taxon>Boraginales</taxon>
        <taxon>Boraginaceae</taxon>
        <taxon>Boraginoideae</taxon>
        <taxon>Lithospermeae</taxon>
        <taxon>Lithospermum</taxon>
    </lineage>
</organism>
<dbReference type="Gene3D" id="3.30.40.10">
    <property type="entry name" value="Zinc/RING finger domain, C3HC4 (zinc finger)"/>
    <property type="match status" value="1"/>
</dbReference>
<protein>
    <recommendedName>
        <fullName evidence="6">RING-type domain-containing protein</fullName>
    </recommendedName>
</protein>
<dbReference type="InterPro" id="IPR027370">
    <property type="entry name" value="Znf-RING_euk"/>
</dbReference>
<feature type="transmembrane region" description="Helical" evidence="5">
    <location>
        <begin position="182"/>
        <end position="203"/>
    </location>
</feature>
<dbReference type="PROSITE" id="PS00518">
    <property type="entry name" value="ZF_RING_1"/>
    <property type="match status" value="1"/>
</dbReference>
<dbReference type="SUPFAM" id="SSF57850">
    <property type="entry name" value="RING/U-box"/>
    <property type="match status" value="1"/>
</dbReference>
<evidence type="ECO:0000256" key="5">
    <source>
        <dbReference type="SAM" id="Phobius"/>
    </source>
</evidence>
<feature type="domain" description="RING-type" evidence="6">
    <location>
        <begin position="41"/>
        <end position="83"/>
    </location>
</feature>
<dbReference type="SMART" id="SM00184">
    <property type="entry name" value="RING"/>
    <property type="match status" value="1"/>
</dbReference>
<keyword evidence="2 4" id="KW-0863">Zinc-finger</keyword>
<keyword evidence="5" id="KW-0812">Transmembrane</keyword>
<accession>A0AAV3NWD5</accession>
<proteinExistence type="predicted"/>
<evidence type="ECO:0000256" key="4">
    <source>
        <dbReference type="PROSITE-ProRule" id="PRU00175"/>
    </source>
</evidence>
<dbReference type="GO" id="GO:0061630">
    <property type="term" value="F:ubiquitin protein ligase activity"/>
    <property type="evidence" value="ECO:0007669"/>
    <property type="project" value="InterPro"/>
</dbReference>
<keyword evidence="1" id="KW-0479">Metal-binding</keyword>
<sequence>MEFFMRRGCLVVEEHENKKVMSKNGERKNDKLERPPYDDCCPICFGDFTLPCRTSCGHWFCAGCILEVWHYRAAPQRCKCPICCCLIKNLVPEASLQAQKEEEVVGVLRSVQEYNHLYAGGFHGLLMKVRASPLLTRSIFQNLIDPGRLKQNYYIMRFFALLLASLYHIYECDFIPAGSLGVRRLFDICAICLVCICYLIGLCREKILRHRARHWPALQQQ</sequence>
<gene>
    <name evidence="7" type="ORF">LIER_04342</name>
</gene>
<dbReference type="InterPro" id="IPR038896">
    <property type="entry name" value="RNF170"/>
</dbReference>
<comment type="caution">
    <text evidence="7">The sequence shown here is derived from an EMBL/GenBank/DDBJ whole genome shotgun (WGS) entry which is preliminary data.</text>
</comment>
<dbReference type="PROSITE" id="PS50089">
    <property type="entry name" value="ZF_RING_2"/>
    <property type="match status" value="1"/>
</dbReference>
<feature type="transmembrane region" description="Helical" evidence="5">
    <location>
        <begin position="153"/>
        <end position="170"/>
    </location>
</feature>